<feature type="binding site" evidence="1">
    <location>
        <position position="14"/>
    </location>
    <ligand>
        <name>Zn(2+)</name>
        <dbReference type="ChEBI" id="CHEBI:29105"/>
    </ligand>
</feature>
<dbReference type="PANTHER" id="PTHR30037">
    <property type="entry name" value="DNA-3-METHYLADENINE GLYCOSYLASE 1"/>
    <property type="match status" value="1"/>
</dbReference>
<dbReference type="InterPro" id="IPR005019">
    <property type="entry name" value="Adenine_glyco"/>
</dbReference>
<dbReference type="Proteomes" id="UP000309174">
    <property type="component" value="Unassembled WGS sequence"/>
</dbReference>
<gene>
    <name evidence="2" type="ORF">ETD83_01345</name>
</gene>
<accession>A0A5C4JK65</accession>
<dbReference type="AlphaFoldDB" id="A0A5C4JK65"/>
<dbReference type="RefSeq" id="WP_138643192.1">
    <property type="nucleotide sequence ID" value="NZ_VCKW01000003.1"/>
</dbReference>
<keyword evidence="3" id="KW-1185">Reference proteome</keyword>
<dbReference type="InterPro" id="IPR011257">
    <property type="entry name" value="DNA_glycosylase"/>
</dbReference>
<proteinExistence type="predicted"/>
<comment type="caution">
    <text evidence="2">The sequence shown here is derived from an EMBL/GenBank/DDBJ whole genome shotgun (WGS) entry which is preliminary data.</text>
</comment>
<keyword evidence="1" id="KW-0862">Zinc</keyword>
<dbReference type="InterPro" id="IPR004597">
    <property type="entry name" value="Tag"/>
</dbReference>
<dbReference type="PANTHER" id="PTHR30037:SF4">
    <property type="entry name" value="DNA-3-METHYLADENINE GLYCOSYLASE I"/>
    <property type="match status" value="1"/>
</dbReference>
<feature type="binding site" evidence="1">
    <location>
        <position position="184"/>
    </location>
    <ligand>
        <name>Zn(2+)</name>
        <dbReference type="ChEBI" id="CHEBI:29105"/>
    </ligand>
</feature>
<dbReference type="InterPro" id="IPR052891">
    <property type="entry name" value="DNA-3mA_glycosylase"/>
</dbReference>
<evidence type="ECO:0000256" key="1">
    <source>
        <dbReference type="PIRSR" id="PIRSR604597-1"/>
    </source>
</evidence>
<dbReference type="NCBIfam" id="TIGR00624">
    <property type="entry name" value="tag"/>
    <property type="match status" value="1"/>
</dbReference>
<keyword evidence="1" id="KW-0479">Metal-binding</keyword>
<dbReference type="EMBL" id="VCKW01000003">
    <property type="protein sequence ID" value="TMR07268.1"/>
    <property type="molecule type" value="Genomic_DNA"/>
</dbReference>
<dbReference type="GO" id="GO:0006284">
    <property type="term" value="P:base-excision repair"/>
    <property type="evidence" value="ECO:0007669"/>
    <property type="project" value="InterPro"/>
</dbReference>
<evidence type="ECO:0000313" key="2">
    <source>
        <dbReference type="EMBL" id="TMR07268.1"/>
    </source>
</evidence>
<dbReference type="SUPFAM" id="SSF48150">
    <property type="entry name" value="DNA-glycosylase"/>
    <property type="match status" value="1"/>
</dbReference>
<dbReference type="GO" id="GO:0008725">
    <property type="term" value="F:DNA-3-methyladenine glycosylase activity"/>
    <property type="evidence" value="ECO:0007669"/>
    <property type="project" value="InterPro"/>
</dbReference>
<dbReference type="Pfam" id="PF03352">
    <property type="entry name" value="Adenine_glyco"/>
    <property type="match status" value="1"/>
</dbReference>
<protein>
    <submittedName>
        <fullName evidence="2">DNA-3-methyladenine glycosylase I</fullName>
    </submittedName>
</protein>
<name>A0A5C4JK65_9ACTN</name>
<sequence>MTTAILGEDGLARCPWGLSAPDYVAYHDEEWGRPVRDDQGLYEKLCLEAFQSGLSWLTILRKREAFRAAFHGFDPEKVAAFGPGDVERLMADASIVRNRAKIEASIANARAALDLPGGLAATAWRYADPDAPAYADMSDMPASTDGSKALAKELKKHGFRFLGPTTVYALMQACGLVDDHLTGCYRRGAYT</sequence>
<reference evidence="2 3" key="1">
    <citation type="submission" date="2019-05" db="EMBL/GenBank/DDBJ databases">
        <title>Draft genome sequence of Actinomadura sp. 14C53.</title>
        <authorList>
            <person name="Saricaoglu S."/>
            <person name="Isik K."/>
        </authorList>
    </citation>
    <scope>NUCLEOTIDE SEQUENCE [LARGE SCALE GENOMIC DNA]</scope>
    <source>
        <strain evidence="2 3">14C53</strain>
    </source>
</reference>
<dbReference type="GO" id="GO:0046872">
    <property type="term" value="F:metal ion binding"/>
    <property type="evidence" value="ECO:0007669"/>
    <property type="project" value="UniProtKB-KW"/>
</dbReference>
<evidence type="ECO:0000313" key="3">
    <source>
        <dbReference type="Proteomes" id="UP000309174"/>
    </source>
</evidence>
<dbReference type="Gene3D" id="1.10.340.30">
    <property type="entry name" value="Hypothetical protein, domain 2"/>
    <property type="match status" value="1"/>
</dbReference>
<feature type="binding site" evidence="1">
    <location>
        <position position="180"/>
    </location>
    <ligand>
        <name>Zn(2+)</name>
        <dbReference type="ChEBI" id="CHEBI:29105"/>
    </ligand>
</feature>
<feature type="binding site" evidence="1">
    <location>
        <position position="27"/>
    </location>
    <ligand>
        <name>Zn(2+)</name>
        <dbReference type="ChEBI" id="CHEBI:29105"/>
    </ligand>
</feature>
<dbReference type="OrthoDB" id="9807664at2"/>
<organism evidence="2 3">
    <name type="scientific">Actinomadura soli</name>
    <dbReference type="NCBI Taxonomy" id="2508997"/>
    <lineage>
        <taxon>Bacteria</taxon>
        <taxon>Bacillati</taxon>
        <taxon>Actinomycetota</taxon>
        <taxon>Actinomycetes</taxon>
        <taxon>Streptosporangiales</taxon>
        <taxon>Thermomonosporaceae</taxon>
        <taxon>Actinomadura</taxon>
    </lineage>
</organism>